<keyword evidence="3" id="KW-0378">Hydrolase</keyword>
<keyword evidence="6" id="KW-0175">Coiled coil</keyword>
<evidence type="ECO:0000259" key="9">
    <source>
        <dbReference type="Pfam" id="PF13087"/>
    </source>
</evidence>
<evidence type="ECO:0000313" key="10">
    <source>
        <dbReference type="EMBL" id="CDR47527.1"/>
    </source>
</evidence>
<dbReference type="InterPro" id="IPR041677">
    <property type="entry name" value="DNA2/NAM7_AAA_11"/>
</dbReference>
<feature type="domain" description="DNA2/NAM7 helicase helicase" evidence="8">
    <location>
        <begin position="599"/>
        <end position="834"/>
    </location>
</feature>
<dbReference type="OrthoDB" id="6513042at2759"/>
<feature type="compositionally biased region" description="Pro residues" evidence="7">
    <location>
        <begin position="12"/>
        <end position="22"/>
    </location>
</feature>
<dbReference type="GO" id="GO:0005694">
    <property type="term" value="C:chromosome"/>
    <property type="evidence" value="ECO:0007669"/>
    <property type="project" value="UniProtKB-ARBA"/>
</dbReference>
<dbReference type="InterPro" id="IPR027417">
    <property type="entry name" value="P-loop_NTPase"/>
</dbReference>
<sequence>MAPDPVTRWERNPPPPPVPPRPSHTAPSPDLDDFLANIAKTATSSAPYEAAEAAFMDELIAWQQRKSSAWDEEKVKADGEVDPEILSWHQEQESQKPGKQEPRRRKPKSRRSDVSLETLAGLAPDVEPEFVDGRPLPRRLPDLVPALLRPPAKRRNHLRLAPAPKLETATQLRPYLPPLPVHDATPAHPVPQPHHYPLHSRYDWRLSSPVRQFVDSTPPSLYSVKDTSTFAQGHNRLVGVGIEAANIDKEKDDRFKWRERWGFKSHAPKEFRCEWAEAEVYRKRFERLIALSKECEELHYLDKLERLGTPLQRERKGVTIARALGCWTSNQDEVNQAMSLTADERMRLRRQAASFGGSGNSARMVAEFGFEDGSPISDWHKNVFTPGQPVRISAASDEELDAEGPRPPPAAARVAKWHVQGSLLEIRDNKLVLIFEEFDVWPMDLHDAYQIDIGTETTSIDLQHAALESLFYDPALQRAHNHEEVRRAQLTHVVQGGVVRRLNEVSLRGTDLRELIVPKEGDEAYAKHLLLPKTVTYAEGAFEDADGVAITTPEPIVEALPVPSIPSALLRDNQLINSWIMRYSRDDPIEMPGDPQLGLNPSQTKAIAMALGQRMSLIQGPPGTGKSQTIVSLIALLKLEWRVPHPILLAAPTHVAVDHLVKSLVKAGLNPLRHGKLPRVDKSCRPWTIEERQEKHPLWPRVEAAKGALDEAKALSEAFEAEVRNLKEITDGQRRKIEVERLVLRENLIKTFRAFVVLEHKLHASLLSTADVVCSTALGSGYSKALIQVDFPIVLLDEAAMCTEPVSLLPLMKGAQLATLIGDHKQLPAVMPSKEAERERLHISLFERLFQSGKIPSITLDMQYRMRPSISAFPNKSFYLDALRDAETVLDRHSPPKSRFLLTKLLPDGDLAEVDQRYDSVAFISHNGRETKHRTSWLNRDEVEVLVDIVGDLLLENPDLDASDIGIITPYYSHTRLVRNTFNDSSATARLRTLLGPVRAATVSQVEVNTVDAYQGREKRVVIFSTVRSNWNGSIGFLTNKRRLNVALTRARDALIVVGNRRTLERAAALSSYQRQRESEDPDLDFGVWKRFIEWCDERGLSKSWAEMNGGVDLQMKMEAEAQARAKRRAEAHARTKWPSSAPLPPDEAVEAFLFDR</sequence>
<evidence type="ECO:0000256" key="4">
    <source>
        <dbReference type="ARBA" id="ARBA00022806"/>
    </source>
</evidence>
<name>A0A061BC56_RHOTO</name>
<dbReference type="PANTHER" id="PTHR10887:SF495">
    <property type="entry name" value="HELICASE SENATAXIN ISOFORM X1-RELATED"/>
    <property type="match status" value="1"/>
</dbReference>
<gene>
    <name evidence="10" type="ORF">RHTO0S_14e04874g</name>
</gene>
<evidence type="ECO:0000256" key="3">
    <source>
        <dbReference type="ARBA" id="ARBA00022801"/>
    </source>
</evidence>
<protein>
    <submittedName>
        <fullName evidence="10">RHTO0S14e04874g1_1</fullName>
    </submittedName>
</protein>
<dbReference type="Gene3D" id="3.40.50.300">
    <property type="entry name" value="P-loop containing nucleotide triphosphate hydrolases"/>
    <property type="match status" value="2"/>
</dbReference>
<reference evidence="10" key="1">
    <citation type="journal article" date="2014" name="Genome Announc.">
        <title>Draft genome sequence of Rhodosporidium toruloides CECT1137, an oleaginous yeast of biotechnological interest.</title>
        <authorList>
            <person name="Morin N."/>
            <person name="Calcas X."/>
            <person name="Devillers H."/>
            <person name="Durrens P."/>
            <person name="Sherman D.J."/>
            <person name="Nicaud J.-M."/>
            <person name="Neuveglise C."/>
        </authorList>
    </citation>
    <scope>NUCLEOTIDE SEQUENCE</scope>
    <source>
        <strain evidence="10">CECT1137</strain>
    </source>
</reference>
<evidence type="ECO:0000256" key="7">
    <source>
        <dbReference type="SAM" id="MobiDB-lite"/>
    </source>
</evidence>
<dbReference type="FunFam" id="3.40.50.300:FF:000326">
    <property type="entry name" value="P-loop containing nucleoside triphosphate hydrolase"/>
    <property type="match status" value="1"/>
</dbReference>
<evidence type="ECO:0000256" key="5">
    <source>
        <dbReference type="ARBA" id="ARBA00022840"/>
    </source>
</evidence>
<evidence type="ECO:0000256" key="1">
    <source>
        <dbReference type="ARBA" id="ARBA00007913"/>
    </source>
</evidence>
<dbReference type="EMBL" id="LK052949">
    <property type="protein sequence ID" value="CDR47527.1"/>
    <property type="molecule type" value="Genomic_DNA"/>
</dbReference>
<dbReference type="Pfam" id="PF13087">
    <property type="entry name" value="AAA_12"/>
    <property type="match status" value="1"/>
</dbReference>
<organism evidence="10">
    <name type="scientific">Rhodotorula toruloides</name>
    <name type="common">Yeast</name>
    <name type="synonym">Rhodosporidium toruloides</name>
    <dbReference type="NCBI Taxonomy" id="5286"/>
    <lineage>
        <taxon>Eukaryota</taxon>
        <taxon>Fungi</taxon>
        <taxon>Dikarya</taxon>
        <taxon>Basidiomycota</taxon>
        <taxon>Pucciniomycotina</taxon>
        <taxon>Microbotryomycetes</taxon>
        <taxon>Sporidiobolales</taxon>
        <taxon>Sporidiobolaceae</taxon>
        <taxon>Rhodotorula</taxon>
    </lineage>
</organism>
<evidence type="ECO:0000256" key="2">
    <source>
        <dbReference type="ARBA" id="ARBA00022741"/>
    </source>
</evidence>
<dbReference type="GO" id="GO:0005524">
    <property type="term" value="F:ATP binding"/>
    <property type="evidence" value="ECO:0007669"/>
    <property type="project" value="UniProtKB-KW"/>
</dbReference>
<feature type="region of interest" description="Disordered" evidence="7">
    <location>
        <begin position="66"/>
        <end position="120"/>
    </location>
</feature>
<dbReference type="InterPro" id="IPR041679">
    <property type="entry name" value="DNA2/NAM7-like_C"/>
</dbReference>
<feature type="compositionally biased region" description="Basic and acidic residues" evidence="7">
    <location>
        <begin position="90"/>
        <end position="101"/>
    </location>
</feature>
<evidence type="ECO:0000256" key="6">
    <source>
        <dbReference type="SAM" id="Coils"/>
    </source>
</evidence>
<feature type="region of interest" description="Disordered" evidence="7">
    <location>
        <begin position="1"/>
        <end position="32"/>
    </location>
</feature>
<keyword evidence="2" id="KW-0547">Nucleotide-binding</keyword>
<dbReference type="InterPro" id="IPR045055">
    <property type="entry name" value="DNA2/NAM7-like"/>
</dbReference>
<dbReference type="PANTHER" id="PTHR10887">
    <property type="entry name" value="DNA2/NAM7 HELICASE FAMILY"/>
    <property type="match status" value="1"/>
</dbReference>
<dbReference type="Pfam" id="PF13086">
    <property type="entry name" value="AAA_11"/>
    <property type="match status" value="1"/>
</dbReference>
<feature type="compositionally biased region" description="Basic and acidic residues" evidence="7">
    <location>
        <begin position="68"/>
        <end position="79"/>
    </location>
</feature>
<keyword evidence="4" id="KW-0347">Helicase</keyword>
<dbReference type="CDD" id="cd18808">
    <property type="entry name" value="SF1_C_Upf1"/>
    <property type="match status" value="1"/>
</dbReference>
<comment type="similarity">
    <text evidence="1">Belongs to the DNA2/NAM7 helicase family.</text>
</comment>
<dbReference type="AlphaFoldDB" id="A0A061BC56"/>
<dbReference type="GO" id="GO:0016787">
    <property type="term" value="F:hydrolase activity"/>
    <property type="evidence" value="ECO:0007669"/>
    <property type="project" value="UniProtKB-KW"/>
</dbReference>
<proteinExistence type="inferred from homology"/>
<evidence type="ECO:0000259" key="8">
    <source>
        <dbReference type="Pfam" id="PF13086"/>
    </source>
</evidence>
<feature type="domain" description="DNA2/NAM7 helicase-like C-terminal" evidence="9">
    <location>
        <begin position="842"/>
        <end position="1061"/>
    </location>
</feature>
<keyword evidence="5" id="KW-0067">ATP-binding</keyword>
<dbReference type="InterPro" id="IPR047187">
    <property type="entry name" value="SF1_C_Upf1"/>
</dbReference>
<dbReference type="GO" id="GO:0004386">
    <property type="term" value="F:helicase activity"/>
    <property type="evidence" value="ECO:0007669"/>
    <property type="project" value="UniProtKB-KW"/>
</dbReference>
<accession>A0A061BC56</accession>
<dbReference type="SUPFAM" id="SSF52540">
    <property type="entry name" value="P-loop containing nucleoside triphosphate hydrolases"/>
    <property type="match status" value="1"/>
</dbReference>
<feature type="coiled-coil region" evidence="6">
    <location>
        <begin position="702"/>
        <end position="729"/>
    </location>
</feature>